<accession>A0A2M7LQ48</accession>
<dbReference type="AlphaFoldDB" id="A0A2M7LQ48"/>
<organism evidence="2 3">
    <name type="scientific">Candidatus Roizmanbacteria bacterium CG_4_10_14_3_um_filter_33_21</name>
    <dbReference type="NCBI Taxonomy" id="1974830"/>
    <lineage>
        <taxon>Bacteria</taxon>
        <taxon>Candidatus Roizmaniibacteriota</taxon>
    </lineage>
</organism>
<comment type="caution">
    <text evidence="2">The sequence shown here is derived from an EMBL/GenBank/DDBJ whole genome shotgun (WGS) entry which is preliminary data.</text>
</comment>
<evidence type="ECO:0000313" key="3">
    <source>
        <dbReference type="Proteomes" id="UP000229708"/>
    </source>
</evidence>
<dbReference type="Proteomes" id="UP000229708">
    <property type="component" value="Unassembled WGS sequence"/>
</dbReference>
<reference evidence="3" key="1">
    <citation type="submission" date="2017-09" db="EMBL/GenBank/DDBJ databases">
        <title>Depth-based differentiation of microbial function through sediment-hosted aquifers and enrichment of novel symbionts in the deep terrestrial subsurface.</title>
        <authorList>
            <person name="Probst A.J."/>
            <person name="Ladd B."/>
            <person name="Jarett J.K."/>
            <person name="Geller-Mcgrath D.E."/>
            <person name="Sieber C.M.K."/>
            <person name="Emerson J.B."/>
            <person name="Anantharaman K."/>
            <person name="Thomas B.C."/>
            <person name="Malmstrom R."/>
            <person name="Stieglmeier M."/>
            <person name="Klingl A."/>
            <person name="Woyke T."/>
            <person name="Ryan C.M."/>
            <person name="Banfield J.F."/>
        </authorList>
    </citation>
    <scope>NUCLEOTIDE SEQUENCE [LARGE SCALE GENOMIC DNA]</scope>
</reference>
<gene>
    <name evidence="2" type="ORF">COZ39_04805</name>
</gene>
<dbReference type="SUPFAM" id="SSF51735">
    <property type="entry name" value="NAD(P)-binding Rossmann-fold domains"/>
    <property type="match status" value="1"/>
</dbReference>
<evidence type="ECO:0000259" key="1">
    <source>
        <dbReference type="Pfam" id="PF01370"/>
    </source>
</evidence>
<feature type="domain" description="NAD-dependent epimerase/dehydratase" evidence="1">
    <location>
        <begin position="3"/>
        <end position="128"/>
    </location>
</feature>
<dbReference type="Pfam" id="PF01370">
    <property type="entry name" value="Epimerase"/>
    <property type="match status" value="1"/>
</dbReference>
<sequence length="140" mass="15867">MKILLTGGGGFIGRNLYEGLKNEYKVFIPKHEELEIMDASALRKYLKKNKINAVIHTAVETGNQVLENILRMFMSIYKNLDLLDKFINFGSGAEYAKTRDLKKVKEEELGKFIPQDNYGLGKLICSQLSKGNKKIVTLLP</sequence>
<feature type="non-terminal residue" evidence="2">
    <location>
        <position position="140"/>
    </location>
</feature>
<proteinExistence type="predicted"/>
<evidence type="ECO:0000313" key="2">
    <source>
        <dbReference type="EMBL" id="PIX70185.1"/>
    </source>
</evidence>
<protein>
    <submittedName>
        <fullName evidence="2">Sugar epimerase</fullName>
    </submittedName>
</protein>
<dbReference type="Gene3D" id="3.40.50.720">
    <property type="entry name" value="NAD(P)-binding Rossmann-like Domain"/>
    <property type="match status" value="1"/>
</dbReference>
<name>A0A2M7LQ48_9BACT</name>
<dbReference type="EMBL" id="PFJI01000207">
    <property type="protein sequence ID" value="PIX70185.1"/>
    <property type="molecule type" value="Genomic_DNA"/>
</dbReference>
<dbReference type="InterPro" id="IPR036291">
    <property type="entry name" value="NAD(P)-bd_dom_sf"/>
</dbReference>
<dbReference type="InterPro" id="IPR001509">
    <property type="entry name" value="Epimerase_deHydtase"/>
</dbReference>